<comment type="subcellular location">
    <subcellularLocation>
        <location evidence="1">Vacuole membrane</location>
        <topology evidence="1">Multi-pass membrane protein</topology>
    </subcellularLocation>
</comment>
<accession>A0A2N5TKR7</accession>
<evidence type="ECO:0000256" key="7">
    <source>
        <dbReference type="ARBA" id="ARBA00022989"/>
    </source>
</evidence>
<dbReference type="GO" id="GO:0000329">
    <property type="term" value="C:fungal-type vacuole membrane"/>
    <property type="evidence" value="ECO:0007669"/>
    <property type="project" value="UniProtKB-ARBA"/>
</dbReference>
<dbReference type="Gene3D" id="3.40.50.300">
    <property type="entry name" value="P-loop containing nucleotide triphosphate hydrolases"/>
    <property type="match status" value="1"/>
</dbReference>
<dbReference type="FunFam" id="1.20.1560.10:FF:000078">
    <property type="entry name" value="Unplaced genomic scaffold supercont1.1, whole genome shotgun sequence"/>
    <property type="match status" value="1"/>
</dbReference>
<dbReference type="InterPro" id="IPR003593">
    <property type="entry name" value="AAA+_ATPase"/>
</dbReference>
<keyword evidence="7 10" id="KW-1133">Transmembrane helix</keyword>
<dbReference type="OrthoDB" id="6500128at2759"/>
<dbReference type="CDD" id="cd18579">
    <property type="entry name" value="ABC_6TM_ABCC_D1"/>
    <property type="match status" value="1"/>
</dbReference>
<dbReference type="InterPro" id="IPR027417">
    <property type="entry name" value="P-loop_NTPase"/>
</dbReference>
<evidence type="ECO:0000256" key="3">
    <source>
        <dbReference type="ARBA" id="ARBA00022692"/>
    </source>
</evidence>
<name>A0A2N5TKR7_9BASI</name>
<dbReference type="PROSITE" id="PS50893">
    <property type="entry name" value="ABC_TRANSPORTER_2"/>
    <property type="match status" value="1"/>
</dbReference>
<dbReference type="Gene3D" id="1.20.1560.10">
    <property type="entry name" value="ABC transporter type 1, transmembrane domain"/>
    <property type="match status" value="2"/>
</dbReference>
<dbReference type="InterPro" id="IPR050173">
    <property type="entry name" value="ABC_transporter_C-like"/>
</dbReference>
<dbReference type="GO" id="GO:0005524">
    <property type="term" value="F:ATP binding"/>
    <property type="evidence" value="ECO:0007669"/>
    <property type="project" value="UniProtKB-KW"/>
</dbReference>
<dbReference type="STRING" id="200324.A0A2N5TKR7"/>
<dbReference type="CDD" id="cd03250">
    <property type="entry name" value="ABCC_MRP_domain1"/>
    <property type="match status" value="1"/>
</dbReference>
<keyword evidence="6" id="KW-0067">ATP-binding</keyword>
<evidence type="ECO:0000256" key="1">
    <source>
        <dbReference type="ARBA" id="ARBA00004128"/>
    </source>
</evidence>
<dbReference type="InterPro" id="IPR011527">
    <property type="entry name" value="ABC1_TM_dom"/>
</dbReference>
<keyword evidence="2" id="KW-0813">Transport</keyword>
<feature type="domain" description="ABC transmembrane type-1" evidence="12">
    <location>
        <begin position="238"/>
        <end position="525"/>
    </location>
</feature>
<dbReference type="PANTHER" id="PTHR24223">
    <property type="entry name" value="ATP-BINDING CASSETTE SUB-FAMILY C"/>
    <property type="match status" value="1"/>
</dbReference>
<protein>
    <recommendedName>
        <fullName evidence="15">ABC transmembrane type-1 domain-containing protein</fullName>
    </recommendedName>
</protein>
<dbReference type="PROSITE" id="PS50929">
    <property type="entry name" value="ABC_TM1F"/>
    <property type="match status" value="2"/>
</dbReference>
<feature type="domain" description="ABC transmembrane type-1" evidence="12">
    <location>
        <begin position="879"/>
        <end position="973"/>
    </location>
</feature>
<keyword evidence="8 10" id="KW-0472">Membrane</keyword>
<evidence type="ECO:0000256" key="9">
    <source>
        <dbReference type="SAM" id="MobiDB-lite"/>
    </source>
</evidence>
<reference evidence="13 14" key="1">
    <citation type="submission" date="2017-11" db="EMBL/GenBank/DDBJ databases">
        <title>De novo assembly and phasing of dikaryotic genomes from two isolates of Puccinia coronata f. sp. avenae, the causal agent of oat crown rust.</title>
        <authorList>
            <person name="Miller M.E."/>
            <person name="Zhang Y."/>
            <person name="Omidvar V."/>
            <person name="Sperschneider J."/>
            <person name="Schwessinger B."/>
            <person name="Raley C."/>
            <person name="Palmer J.M."/>
            <person name="Garnica D."/>
            <person name="Upadhyaya N."/>
            <person name="Rathjen J."/>
            <person name="Taylor J.M."/>
            <person name="Park R.F."/>
            <person name="Dodds P.N."/>
            <person name="Hirsch C.D."/>
            <person name="Kianian S.F."/>
            <person name="Figueroa M."/>
        </authorList>
    </citation>
    <scope>NUCLEOTIDE SEQUENCE [LARGE SCALE GENOMIC DNA]</scope>
    <source>
        <strain evidence="13">12NC29</strain>
    </source>
</reference>
<feature type="transmembrane region" description="Helical" evidence="10">
    <location>
        <begin position="460"/>
        <end position="486"/>
    </location>
</feature>
<dbReference type="FunFam" id="3.40.50.300:FF:001847">
    <property type="entry name" value="ABC transporter, putative"/>
    <property type="match status" value="1"/>
</dbReference>
<dbReference type="EMBL" id="PGCJ01000564">
    <property type="protein sequence ID" value="PLW26089.1"/>
    <property type="molecule type" value="Genomic_DNA"/>
</dbReference>
<feature type="transmembrane region" description="Helical" evidence="10">
    <location>
        <begin position="918"/>
        <end position="948"/>
    </location>
</feature>
<keyword evidence="5" id="KW-0547">Nucleotide-binding</keyword>
<sequence>MSSEGRVVSRQGDRVDNSTGPPVKKCNRDVPNLPLCFQSSLHLIPCLLIVIYGSVNLYKLSRRPLIQPKSTNPALIKISRLTYLSKLLLIIAISIIQLAYSLFLLTRFGWWDPAQCISSPFKYGHHAFSLGIKDKHAHRHLISQDKSAQADSSHPRLESPLIYANMFSRLAFGWMTPMMRLGKSQYLTEDDLWILPRTDQTDALTNQLQQTWSRQLSRAPSSPSLIRAIAQAYGGPYLLAALLKCIQDILQFSQPQLLRRLLNFADSYSPGNQPKPASCGYMISALMFLCALLETSFLHQYLYRFSITGIRVRAGLLGLIYQKSLVLSNKEISGRATGDIVNLMSTDISRIQDSCADGVVLVSSLFQITLPFISLYNMLGWSAFGRAAVVLLSIPLNIALARLQSKLQTMQMEYKDSKIRLMNEILNNIRSIKLYTWENAFTKKLSAIRNNRELGTLRKIGYLSSASLSLWTFILFLVAFLAFSIFSFVSDTPLTPALVFPLISLFQLLQTPLTALSMVISEWVEACVSANRICKFLTTKELQQDAVVRSAYSTDGDVPLVEVKDAHFTWSSSMACTLSGIRLSVFGGDLVAVVGRVGSGKSSLLSVILGKMVNQSGTVQLRGKVAYAAQTPWLLSTTLKENILFGAEYNEELYQTIIEACALTDDLAMLKDGDETQVGEKGITLSGGQKARISLARTIYAWADVYLLDNPLSSVDVHVARHLFDKVIGPNGLLRSKARILCTNAIPFCQQADELIMLRDGKIVEQGTFQSVLANQGDLKKLIDNFGINTSQDDTSAELMPSGANMLSSENITRSSNSKRFESVVLMKQPTSSTCQNRNRESLTTCKPLGKVSEHKEKGSVKYNVYKTYCRESGMASVAIALASTVAQQVFSLLTILWLKNWSSNSKILTGDRPFHLIYFLGIYGLLGLLTSVAAFVNGLVLFSICAIRSASFFHDQMFTNVLRAPISFFDSQ</sequence>
<dbReference type="InterPro" id="IPR003439">
    <property type="entry name" value="ABC_transporter-like_ATP-bd"/>
</dbReference>
<dbReference type="Pfam" id="PF00664">
    <property type="entry name" value="ABC_membrane"/>
    <property type="match status" value="2"/>
</dbReference>
<keyword evidence="4" id="KW-0677">Repeat</keyword>
<dbReference type="PROSITE" id="PS00211">
    <property type="entry name" value="ABC_TRANSPORTER_1"/>
    <property type="match status" value="1"/>
</dbReference>
<feature type="transmembrane region" description="Helical" evidence="10">
    <location>
        <begin position="383"/>
        <end position="403"/>
    </location>
</feature>
<evidence type="ECO:0000313" key="14">
    <source>
        <dbReference type="Proteomes" id="UP000235388"/>
    </source>
</evidence>
<evidence type="ECO:0000256" key="6">
    <source>
        <dbReference type="ARBA" id="ARBA00022840"/>
    </source>
</evidence>
<evidence type="ECO:0000256" key="5">
    <source>
        <dbReference type="ARBA" id="ARBA00022741"/>
    </source>
</evidence>
<proteinExistence type="predicted"/>
<dbReference type="InterPro" id="IPR036640">
    <property type="entry name" value="ABC1_TM_sf"/>
</dbReference>
<dbReference type="SMART" id="SM00382">
    <property type="entry name" value="AAA"/>
    <property type="match status" value="1"/>
</dbReference>
<feature type="transmembrane region" description="Helical" evidence="10">
    <location>
        <begin position="876"/>
        <end position="898"/>
    </location>
</feature>
<keyword evidence="14" id="KW-1185">Reference proteome</keyword>
<dbReference type="AlphaFoldDB" id="A0A2N5TKR7"/>
<dbReference type="Pfam" id="PF00005">
    <property type="entry name" value="ABC_tran"/>
    <property type="match status" value="1"/>
</dbReference>
<feature type="transmembrane region" description="Helical" evidence="10">
    <location>
        <begin position="87"/>
        <end position="111"/>
    </location>
</feature>
<feature type="domain" description="ABC transporter" evidence="11">
    <location>
        <begin position="561"/>
        <end position="785"/>
    </location>
</feature>
<dbReference type="SUPFAM" id="SSF90123">
    <property type="entry name" value="ABC transporter transmembrane region"/>
    <property type="match status" value="2"/>
</dbReference>
<evidence type="ECO:0008006" key="15">
    <source>
        <dbReference type="Google" id="ProtNLM"/>
    </source>
</evidence>
<dbReference type="SUPFAM" id="SSF52540">
    <property type="entry name" value="P-loop containing nucleoside triphosphate hydrolases"/>
    <property type="match status" value="1"/>
</dbReference>
<dbReference type="GO" id="GO:0016887">
    <property type="term" value="F:ATP hydrolysis activity"/>
    <property type="evidence" value="ECO:0007669"/>
    <property type="project" value="InterPro"/>
</dbReference>
<evidence type="ECO:0000256" key="4">
    <source>
        <dbReference type="ARBA" id="ARBA00022737"/>
    </source>
</evidence>
<dbReference type="GO" id="GO:0140359">
    <property type="term" value="F:ABC-type transporter activity"/>
    <property type="evidence" value="ECO:0007669"/>
    <property type="project" value="InterPro"/>
</dbReference>
<organism evidence="13 14">
    <name type="scientific">Puccinia coronata f. sp. avenae</name>
    <dbReference type="NCBI Taxonomy" id="200324"/>
    <lineage>
        <taxon>Eukaryota</taxon>
        <taxon>Fungi</taxon>
        <taxon>Dikarya</taxon>
        <taxon>Basidiomycota</taxon>
        <taxon>Pucciniomycotina</taxon>
        <taxon>Pucciniomycetes</taxon>
        <taxon>Pucciniales</taxon>
        <taxon>Pucciniaceae</taxon>
        <taxon>Puccinia</taxon>
    </lineage>
</organism>
<dbReference type="PANTHER" id="PTHR24223:SF443">
    <property type="entry name" value="MULTIDRUG-RESISTANCE LIKE PROTEIN 1, ISOFORM I"/>
    <property type="match status" value="1"/>
</dbReference>
<evidence type="ECO:0000256" key="2">
    <source>
        <dbReference type="ARBA" id="ARBA00022448"/>
    </source>
</evidence>
<evidence type="ECO:0000256" key="10">
    <source>
        <dbReference type="SAM" id="Phobius"/>
    </source>
</evidence>
<feature type="region of interest" description="Disordered" evidence="9">
    <location>
        <begin position="1"/>
        <end position="23"/>
    </location>
</feature>
<dbReference type="InterPro" id="IPR044746">
    <property type="entry name" value="ABCC_6TM_D1"/>
</dbReference>
<dbReference type="Proteomes" id="UP000235388">
    <property type="component" value="Unassembled WGS sequence"/>
</dbReference>
<comment type="caution">
    <text evidence="13">The sequence shown here is derived from an EMBL/GenBank/DDBJ whole genome shotgun (WGS) entry which is preliminary data.</text>
</comment>
<feature type="transmembrane region" description="Helical" evidence="10">
    <location>
        <begin position="498"/>
        <end position="520"/>
    </location>
</feature>
<dbReference type="InterPro" id="IPR017871">
    <property type="entry name" value="ABC_transporter-like_CS"/>
</dbReference>
<gene>
    <name evidence="13" type="ORF">PCANC_24511</name>
</gene>
<evidence type="ECO:0000256" key="8">
    <source>
        <dbReference type="ARBA" id="ARBA00023136"/>
    </source>
</evidence>
<evidence type="ECO:0000259" key="12">
    <source>
        <dbReference type="PROSITE" id="PS50929"/>
    </source>
</evidence>
<feature type="transmembrane region" description="Helical" evidence="10">
    <location>
        <begin position="41"/>
        <end position="60"/>
    </location>
</feature>
<evidence type="ECO:0000259" key="11">
    <source>
        <dbReference type="PROSITE" id="PS50893"/>
    </source>
</evidence>
<evidence type="ECO:0000313" key="13">
    <source>
        <dbReference type="EMBL" id="PLW26089.1"/>
    </source>
</evidence>
<keyword evidence="3 10" id="KW-0812">Transmembrane</keyword>